<keyword evidence="1" id="KW-0489">Methyltransferase</keyword>
<reference evidence="1" key="1">
    <citation type="journal article" date="2020" name="mSystems">
        <title>Genome- and Community-Level Interaction Insights into Carbon Utilization and Element Cycling Functions of Hydrothermarchaeota in Hydrothermal Sediment.</title>
        <authorList>
            <person name="Zhou Z."/>
            <person name="Liu Y."/>
            <person name="Xu W."/>
            <person name="Pan J."/>
            <person name="Luo Z.H."/>
            <person name="Li M."/>
        </authorList>
    </citation>
    <scope>NUCLEOTIDE SEQUENCE [LARGE SCALE GENOMIC DNA]</scope>
    <source>
        <strain evidence="1">SpSt-876</strain>
    </source>
</reference>
<keyword evidence="1" id="KW-0808">Transferase</keyword>
<dbReference type="SUPFAM" id="SSF53335">
    <property type="entry name" value="S-adenosyl-L-methionine-dependent methyltransferases"/>
    <property type="match status" value="1"/>
</dbReference>
<gene>
    <name evidence="1" type="ORF">ENW73_02995</name>
</gene>
<proteinExistence type="predicted"/>
<organism evidence="1">
    <name type="scientific">candidate division WOR-3 bacterium</name>
    <dbReference type="NCBI Taxonomy" id="2052148"/>
    <lineage>
        <taxon>Bacteria</taxon>
        <taxon>Bacteria division WOR-3</taxon>
    </lineage>
</organism>
<dbReference type="PANTHER" id="PTHR43861">
    <property type="entry name" value="TRANS-ACONITATE 2-METHYLTRANSFERASE-RELATED"/>
    <property type="match status" value="1"/>
</dbReference>
<dbReference type="EMBL" id="DTLI01000074">
    <property type="protein sequence ID" value="HHS51821.1"/>
    <property type="molecule type" value="Genomic_DNA"/>
</dbReference>
<dbReference type="InterPro" id="IPR029063">
    <property type="entry name" value="SAM-dependent_MTases_sf"/>
</dbReference>
<accession>A0A7C6ECB1</accession>
<dbReference type="Gene3D" id="3.40.50.150">
    <property type="entry name" value="Vaccinia Virus protein VP39"/>
    <property type="match status" value="1"/>
</dbReference>
<sequence length="241" mass="27978">MPDFRNALYQSYVTKFKTEQTQIQGRAIESIWSWYEYKYLPLLADLDKNSAILELGCGPGYILEFLKQCGFTKAAGIDISEEQIAIATKRNLNVQTTDAFKYLATKKEVFDAIIAIDFLEHFSKEELFQLIPLIHQALKRDGRLIIQTPNGQGIFPHQVIYGDLTHLTIFTPDSLQQLLNLFGFDQIKFYETGPIPKTIKGKIRFRLWQLIKHFANLIRSIETGKRQMIWTENMICLCYKK</sequence>
<dbReference type="AlphaFoldDB" id="A0A7C6ECB1"/>
<protein>
    <submittedName>
        <fullName evidence="1">Class I SAM-dependent methyltransferase</fullName>
    </submittedName>
</protein>
<dbReference type="CDD" id="cd02440">
    <property type="entry name" value="AdoMet_MTases"/>
    <property type="match status" value="1"/>
</dbReference>
<comment type="caution">
    <text evidence="1">The sequence shown here is derived from an EMBL/GenBank/DDBJ whole genome shotgun (WGS) entry which is preliminary data.</text>
</comment>
<dbReference type="GO" id="GO:0032259">
    <property type="term" value="P:methylation"/>
    <property type="evidence" value="ECO:0007669"/>
    <property type="project" value="UniProtKB-KW"/>
</dbReference>
<dbReference type="GO" id="GO:0008168">
    <property type="term" value="F:methyltransferase activity"/>
    <property type="evidence" value="ECO:0007669"/>
    <property type="project" value="UniProtKB-KW"/>
</dbReference>
<evidence type="ECO:0000313" key="1">
    <source>
        <dbReference type="EMBL" id="HHS51821.1"/>
    </source>
</evidence>
<dbReference type="Pfam" id="PF13489">
    <property type="entry name" value="Methyltransf_23"/>
    <property type="match status" value="1"/>
</dbReference>
<name>A0A7C6ECB1_UNCW3</name>